<dbReference type="Proteomes" id="UP000729402">
    <property type="component" value="Unassembled WGS sequence"/>
</dbReference>
<sequence>MTGWWLVEASTVRSVVRRSPHRPPKLCRHYQIRPHQGIRCRLIHPTVTANPSLSPPKPPPPARVLTVVVGSALDEASIVARSITVDCQSPRRRCYTCPRQHDALISSAR</sequence>
<dbReference type="EMBL" id="JAAALK010000287">
    <property type="protein sequence ID" value="KAG8059834.1"/>
    <property type="molecule type" value="Genomic_DNA"/>
</dbReference>
<evidence type="ECO:0000313" key="2">
    <source>
        <dbReference type="Proteomes" id="UP000729402"/>
    </source>
</evidence>
<name>A0A8J5S3E5_ZIZPA</name>
<evidence type="ECO:0000313" key="1">
    <source>
        <dbReference type="EMBL" id="KAG8059834.1"/>
    </source>
</evidence>
<comment type="caution">
    <text evidence="1">The sequence shown here is derived from an EMBL/GenBank/DDBJ whole genome shotgun (WGS) entry which is preliminary data.</text>
</comment>
<accession>A0A8J5S3E5</accession>
<organism evidence="1 2">
    <name type="scientific">Zizania palustris</name>
    <name type="common">Northern wild rice</name>
    <dbReference type="NCBI Taxonomy" id="103762"/>
    <lineage>
        <taxon>Eukaryota</taxon>
        <taxon>Viridiplantae</taxon>
        <taxon>Streptophyta</taxon>
        <taxon>Embryophyta</taxon>
        <taxon>Tracheophyta</taxon>
        <taxon>Spermatophyta</taxon>
        <taxon>Magnoliopsida</taxon>
        <taxon>Liliopsida</taxon>
        <taxon>Poales</taxon>
        <taxon>Poaceae</taxon>
        <taxon>BOP clade</taxon>
        <taxon>Oryzoideae</taxon>
        <taxon>Oryzeae</taxon>
        <taxon>Zizaniinae</taxon>
        <taxon>Zizania</taxon>
    </lineage>
</organism>
<proteinExistence type="predicted"/>
<dbReference type="AlphaFoldDB" id="A0A8J5S3E5"/>
<reference evidence="1" key="1">
    <citation type="journal article" date="2021" name="bioRxiv">
        <title>Whole Genome Assembly and Annotation of Northern Wild Rice, Zizania palustris L., Supports a Whole Genome Duplication in the Zizania Genus.</title>
        <authorList>
            <person name="Haas M."/>
            <person name="Kono T."/>
            <person name="Macchietto M."/>
            <person name="Millas R."/>
            <person name="McGilp L."/>
            <person name="Shao M."/>
            <person name="Duquette J."/>
            <person name="Hirsch C.N."/>
            <person name="Kimball J."/>
        </authorList>
    </citation>
    <scope>NUCLEOTIDE SEQUENCE</scope>
    <source>
        <tissue evidence="1">Fresh leaf tissue</tissue>
    </source>
</reference>
<keyword evidence="2" id="KW-1185">Reference proteome</keyword>
<protein>
    <submittedName>
        <fullName evidence="1">Uncharacterized protein</fullName>
    </submittedName>
</protein>
<gene>
    <name evidence="1" type="ORF">GUJ93_ZPchr0002g25964</name>
</gene>
<reference evidence="1" key="2">
    <citation type="submission" date="2021-02" db="EMBL/GenBank/DDBJ databases">
        <authorList>
            <person name="Kimball J.A."/>
            <person name="Haas M.W."/>
            <person name="Macchietto M."/>
            <person name="Kono T."/>
            <person name="Duquette J."/>
            <person name="Shao M."/>
        </authorList>
    </citation>
    <scope>NUCLEOTIDE SEQUENCE</scope>
    <source>
        <tissue evidence="1">Fresh leaf tissue</tissue>
    </source>
</reference>